<comment type="caution">
    <text evidence="1">The sequence shown here is derived from an EMBL/GenBank/DDBJ whole genome shotgun (WGS) entry which is preliminary data.</text>
</comment>
<dbReference type="AlphaFoldDB" id="A0A919MWS3"/>
<accession>A0A919MWS3</accession>
<protein>
    <submittedName>
        <fullName evidence="1">Uncharacterized protein</fullName>
    </submittedName>
</protein>
<gene>
    <name evidence="1" type="ORF">Ari01nite_52290</name>
</gene>
<name>A0A919MWS3_9ACTN</name>
<evidence type="ECO:0000313" key="2">
    <source>
        <dbReference type="Proteomes" id="UP000636960"/>
    </source>
</evidence>
<keyword evidence="2" id="KW-1185">Reference proteome</keyword>
<dbReference type="Proteomes" id="UP000636960">
    <property type="component" value="Unassembled WGS sequence"/>
</dbReference>
<reference evidence="1" key="1">
    <citation type="submission" date="2021-01" db="EMBL/GenBank/DDBJ databases">
        <title>Whole genome shotgun sequence of Actinoplanes rishiriensis NBRC 108556.</title>
        <authorList>
            <person name="Komaki H."/>
            <person name="Tamura T."/>
        </authorList>
    </citation>
    <scope>NUCLEOTIDE SEQUENCE</scope>
    <source>
        <strain evidence="1">NBRC 108556</strain>
    </source>
</reference>
<evidence type="ECO:0000313" key="1">
    <source>
        <dbReference type="EMBL" id="GIE97764.1"/>
    </source>
</evidence>
<sequence>MHGQDIGQVGAAGFGTDRHVRGDGGRVLTAYERLNLTLKLIGERQARGGQ</sequence>
<dbReference type="EMBL" id="BOMV01000058">
    <property type="protein sequence ID" value="GIE97764.1"/>
    <property type="molecule type" value="Genomic_DNA"/>
</dbReference>
<organism evidence="1 2">
    <name type="scientific">Paractinoplanes rishiriensis</name>
    <dbReference type="NCBI Taxonomy" id="1050105"/>
    <lineage>
        <taxon>Bacteria</taxon>
        <taxon>Bacillati</taxon>
        <taxon>Actinomycetota</taxon>
        <taxon>Actinomycetes</taxon>
        <taxon>Micromonosporales</taxon>
        <taxon>Micromonosporaceae</taxon>
        <taxon>Paractinoplanes</taxon>
    </lineage>
</organism>
<proteinExistence type="predicted"/>